<proteinExistence type="predicted"/>
<name>Q24HR7_TETTS</name>
<dbReference type="EMBL" id="GG662233">
    <property type="protein sequence ID" value="EAS07328.2"/>
    <property type="molecule type" value="Genomic_DNA"/>
</dbReference>
<sequence>MYLDEFRDQAVQDQQEKQRIEQLDNGFYAPDLEKLNLDLDQENYVTGEPEQMYVQNIVNFHCDETREIIQYFYDNFQEDIKQQNANAFQLSYRNLIENMFTIEKVQVGNDTSQCVQKGKSPYVELSFKMYKPHNVKPNTNIEIEFVLFKVLNIITVNDQMKNNLNNMKQPGNKIENYFKNETYKIFATKQVFGNNQRVFYFKNQMKELKQTTQFENGILQTDIFQLFVELCQARKENDNLKKEIIEQIMIDTQQLIQDKQNINLSFLNQINNSQFDSQQHILVDFIINLIPQIKQLQQIFDEKNLDVKFSTKVDNQQIKDRIEKYRNETEFEKDNNKIQNDEFYLQIQNYKRELENNSDQLMKDYSNKILLNQTPYIEGFCFEYIANYGWKDKSRQKNVLLEIFYYLVTDATKDFSSFFLEVGQDKQQQLDDYYYDNQLEKQDNNLDNQFKNIANYGNDLYKMTEIIEKLLQKIQSENKQKTNNYKYGINCRLMNFAEKYDDGLIQKQEYDDFMQMKYDLYQSLRKTLFIGDEIDSQSLASQSNNKLTMTGQQDVLMDRKNYEQFVGDCFDFITQKTIMKDEKGEFFYQMQQSIQDLQFIKDYGPHCNEYAQRCNEEKNKYMARPFIDFKIPACGNTEEQLKKYGFQVNENILRAILNTDVFYQNAKLPLKGMNINTVDLMYIHGLFMSFTGSPMMGNFTFLFEFIKFYNMESQQSIQDQNEIVYPELNYRTYEYNLLMRSYKMLLDYYPFSQELQKYIYDQTFQKQSEEQDDLKDSKTDKTSGKNYGAHNIYVDITYKVEDILDLIEKIQLNLNKLFGNDQVLDDFVAQFDINKNTHTMLADPFGHRVGIVYKQEKIIIATEQMLNQCYGKNEIPEFKKIQTPKQFVSQLGEFIYTRAYQKLKEYGIKSSSAKKDGQVDICTISDQVKEEVKLIYEKYKKPILIYISASDKVGIDFADQEGRARKYIEDPVYMRNILSSSLKNWIQQQEFKDIIVMISLKIILL</sequence>
<dbReference type="HOGENOM" id="CLU_355471_0_0_1"/>
<dbReference type="Proteomes" id="UP000009168">
    <property type="component" value="Unassembled WGS sequence"/>
</dbReference>
<dbReference type="InParanoid" id="Q24HR7"/>
<organism evidence="2 3">
    <name type="scientific">Tetrahymena thermophila (strain SB210)</name>
    <dbReference type="NCBI Taxonomy" id="312017"/>
    <lineage>
        <taxon>Eukaryota</taxon>
        <taxon>Sar</taxon>
        <taxon>Alveolata</taxon>
        <taxon>Ciliophora</taxon>
        <taxon>Intramacronucleata</taxon>
        <taxon>Oligohymenophorea</taxon>
        <taxon>Hymenostomatida</taxon>
        <taxon>Tetrahymenina</taxon>
        <taxon>Tetrahymenidae</taxon>
        <taxon>Tetrahymena</taxon>
    </lineage>
</organism>
<evidence type="ECO:0000313" key="2">
    <source>
        <dbReference type="EMBL" id="EAS07328.2"/>
    </source>
</evidence>
<evidence type="ECO:0000256" key="1">
    <source>
        <dbReference type="SAM" id="Coils"/>
    </source>
</evidence>
<gene>
    <name evidence="2" type="ORF">TTHERM_01284780</name>
</gene>
<evidence type="ECO:0000313" key="3">
    <source>
        <dbReference type="Proteomes" id="UP000009168"/>
    </source>
</evidence>
<accession>Q24HR7</accession>
<keyword evidence="3" id="KW-1185">Reference proteome</keyword>
<dbReference type="KEGG" id="tet:TTHERM_01284780"/>
<feature type="coiled-coil region" evidence="1">
    <location>
        <begin position="315"/>
        <end position="360"/>
    </location>
</feature>
<dbReference type="GeneID" id="7824923"/>
<reference evidence="3" key="1">
    <citation type="journal article" date="2006" name="PLoS Biol.">
        <title>Macronuclear genome sequence of the ciliate Tetrahymena thermophila, a model eukaryote.</title>
        <authorList>
            <person name="Eisen J.A."/>
            <person name="Coyne R.S."/>
            <person name="Wu M."/>
            <person name="Wu D."/>
            <person name="Thiagarajan M."/>
            <person name="Wortman J.R."/>
            <person name="Badger J.H."/>
            <person name="Ren Q."/>
            <person name="Amedeo P."/>
            <person name="Jones K.M."/>
            <person name="Tallon L.J."/>
            <person name="Delcher A.L."/>
            <person name="Salzberg S.L."/>
            <person name="Silva J.C."/>
            <person name="Haas B.J."/>
            <person name="Majoros W.H."/>
            <person name="Farzad M."/>
            <person name="Carlton J.M."/>
            <person name="Smith R.K. Jr."/>
            <person name="Garg J."/>
            <person name="Pearlman R.E."/>
            <person name="Karrer K.M."/>
            <person name="Sun L."/>
            <person name="Manning G."/>
            <person name="Elde N.C."/>
            <person name="Turkewitz A.P."/>
            <person name="Asai D.J."/>
            <person name="Wilkes D.E."/>
            <person name="Wang Y."/>
            <person name="Cai H."/>
            <person name="Collins K."/>
            <person name="Stewart B.A."/>
            <person name="Lee S.R."/>
            <person name="Wilamowska K."/>
            <person name="Weinberg Z."/>
            <person name="Ruzzo W.L."/>
            <person name="Wloga D."/>
            <person name="Gaertig J."/>
            <person name="Frankel J."/>
            <person name="Tsao C.-C."/>
            <person name="Gorovsky M.A."/>
            <person name="Keeling P.J."/>
            <person name="Waller R.F."/>
            <person name="Patron N.J."/>
            <person name="Cherry J.M."/>
            <person name="Stover N.A."/>
            <person name="Krieger C.J."/>
            <person name="del Toro C."/>
            <person name="Ryder H.F."/>
            <person name="Williamson S.C."/>
            <person name="Barbeau R.A."/>
            <person name="Hamilton E.P."/>
            <person name="Orias E."/>
        </authorList>
    </citation>
    <scope>NUCLEOTIDE SEQUENCE [LARGE SCALE GENOMIC DNA]</scope>
    <source>
        <strain evidence="3">SB210</strain>
    </source>
</reference>
<dbReference type="RefSeq" id="XP_001027570.2">
    <property type="nucleotide sequence ID" value="XM_001027570.2"/>
</dbReference>
<protein>
    <submittedName>
        <fullName evidence="2">Uncharacterized protein</fullName>
    </submittedName>
</protein>
<dbReference type="AlphaFoldDB" id="Q24HR7"/>
<keyword evidence="1" id="KW-0175">Coiled coil</keyword>